<comment type="caution">
    <text evidence="18">The sequence shown here is derived from an EMBL/GenBank/DDBJ whole genome shotgun (WGS) entry which is preliminary data.</text>
</comment>
<keyword evidence="8 18" id="KW-0675">Receptor</keyword>
<evidence type="ECO:0000256" key="11">
    <source>
        <dbReference type="ARBA" id="ARBA00023286"/>
    </source>
</evidence>
<organism evidence="18 19">
    <name type="scientific">Elysia marginata</name>
    <dbReference type="NCBI Taxonomy" id="1093978"/>
    <lineage>
        <taxon>Eukaryota</taxon>
        <taxon>Metazoa</taxon>
        <taxon>Spiralia</taxon>
        <taxon>Lophotrochozoa</taxon>
        <taxon>Mollusca</taxon>
        <taxon>Gastropoda</taxon>
        <taxon>Heterobranchia</taxon>
        <taxon>Euthyneura</taxon>
        <taxon>Panpulmonata</taxon>
        <taxon>Sacoglossa</taxon>
        <taxon>Placobranchoidea</taxon>
        <taxon>Plakobranchidae</taxon>
        <taxon>Elysia</taxon>
    </lineage>
</organism>
<dbReference type="PANTHER" id="PTHR18966">
    <property type="entry name" value="IONOTROPIC GLUTAMATE RECEPTOR"/>
    <property type="match status" value="1"/>
</dbReference>
<feature type="transmembrane region" description="Helical" evidence="15">
    <location>
        <begin position="370"/>
        <end position="390"/>
    </location>
</feature>
<dbReference type="Gene3D" id="3.40.190.10">
    <property type="entry name" value="Periplasmic binding protein-like II"/>
    <property type="match status" value="1"/>
</dbReference>
<keyword evidence="7 15" id="KW-0472">Membrane</keyword>
<evidence type="ECO:0000256" key="6">
    <source>
        <dbReference type="ARBA" id="ARBA00023065"/>
    </source>
</evidence>
<evidence type="ECO:0000259" key="17">
    <source>
        <dbReference type="SMART" id="SM00918"/>
    </source>
</evidence>
<gene>
    <name evidence="18" type="ORF">ElyMa_001049400</name>
</gene>
<dbReference type="Pfam" id="PF01094">
    <property type="entry name" value="ANF_receptor"/>
    <property type="match status" value="1"/>
</dbReference>
<sequence>MYHYFQTKGVTVRALDAFRIRDKTKAYSVLRVLDLKELTGASSNKTIVIDMSSVEGYRLVLEQHAMDLDLDQDFFSQFLYGGVEITGFRVVNNETNTYKKWEQVWRQHRKDFPNLFPLKTGPALMIDSVRAVHEALKSASSSTTPTRKEFETMPNPCDTDNPKPSPFGSNIIDAINKVQFHGLSGKIALKDGRRSQFKVDVHKLTFKQNMRKVDTWTSNELATDKYEPRENSDPVKNKTQRVTTVIEPPFVMEIENMNGEPPVSGRRNLEGYCIDLLDALARTEDFEYYITVNEEYGDYNKSSGLWNGLVGELTREDKDIAVAPLTITKDRERVVDFSKPFMDTGISIMIKKPDKTKPGVFSFMDPLDTYVWLCIAMGFLAVSFVLYFVGRFRSFSGRVVGSAWWFFTLIIISSYTANLAAFLTIEKLVVSIDSADDLINNPKISYGTKKSGSSWEFFEVHKHHSFVETEKS</sequence>
<evidence type="ECO:0000256" key="2">
    <source>
        <dbReference type="ARBA" id="ARBA00022448"/>
    </source>
</evidence>
<dbReference type="GO" id="GO:0045211">
    <property type="term" value="C:postsynaptic membrane"/>
    <property type="evidence" value="ECO:0007669"/>
    <property type="project" value="UniProtKB-SubCell"/>
</dbReference>
<evidence type="ECO:0000256" key="12">
    <source>
        <dbReference type="ARBA" id="ARBA00023303"/>
    </source>
</evidence>
<keyword evidence="6" id="KW-0406">Ion transport</keyword>
<evidence type="ECO:0000313" key="18">
    <source>
        <dbReference type="EMBL" id="GFR99601.1"/>
    </source>
</evidence>
<dbReference type="SUPFAM" id="SSF53850">
    <property type="entry name" value="Periplasmic binding protein-like II"/>
    <property type="match status" value="1"/>
</dbReference>
<comment type="subcellular location">
    <subcellularLocation>
        <location evidence="1">Membrane</location>
        <topology evidence="1">Multi-pass membrane protein</topology>
    </subcellularLocation>
    <subcellularLocation>
        <location evidence="13">Postsynaptic cell membrane</location>
    </subcellularLocation>
</comment>
<evidence type="ECO:0000256" key="8">
    <source>
        <dbReference type="ARBA" id="ARBA00023170"/>
    </source>
</evidence>
<evidence type="ECO:0000256" key="13">
    <source>
        <dbReference type="ARBA" id="ARBA00034100"/>
    </source>
</evidence>
<keyword evidence="4 15" id="KW-1133">Transmembrane helix</keyword>
<dbReference type="FunFam" id="3.40.190.10:FF:000024">
    <property type="entry name" value="Glutamate receptor, ionotropic, delta 1"/>
    <property type="match status" value="1"/>
</dbReference>
<evidence type="ECO:0000256" key="3">
    <source>
        <dbReference type="ARBA" id="ARBA00022692"/>
    </source>
</evidence>
<evidence type="ECO:0000313" key="19">
    <source>
        <dbReference type="Proteomes" id="UP000762676"/>
    </source>
</evidence>
<dbReference type="InterPro" id="IPR019594">
    <property type="entry name" value="Glu/Gly-bd"/>
</dbReference>
<keyword evidence="5" id="KW-0770">Synapse</keyword>
<keyword evidence="2" id="KW-0813">Transport</keyword>
<protein>
    <submittedName>
        <fullName evidence="18">Glutamate receptor subunit protein GluR1</fullName>
    </submittedName>
</protein>
<dbReference type="Pfam" id="PF10613">
    <property type="entry name" value="Lig_chan-Glu_bd"/>
    <property type="match status" value="1"/>
</dbReference>
<dbReference type="Proteomes" id="UP000762676">
    <property type="component" value="Unassembled WGS sequence"/>
</dbReference>
<name>A0AAV4HQX6_9GAST</name>
<dbReference type="Pfam" id="PF00060">
    <property type="entry name" value="Lig_chan"/>
    <property type="match status" value="1"/>
</dbReference>
<reference evidence="18 19" key="1">
    <citation type="journal article" date="2021" name="Elife">
        <title>Chloroplast acquisition without the gene transfer in kleptoplastic sea slugs, Plakobranchus ocellatus.</title>
        <authorList>
            <person name="Maeda T."/>
            <person name="Takahashi S."/>
            <person name="Yoshida T."/>
            <person name="Shimamura S."/>
            <person name="Takaki Y."/>
            <person name="Nagai Y."/>
            <person name="Toyoda A."/>
            <person name="Suzuki Y."/>
            <person name="Arimoto A."/>
            <person name="Ishii H."/>
            <person name="Satoh N."/>
            <person name="Nishiyama T."/>
            <person name="Hasebe M."/>
            <person name="Maruyama T."/>
            <person name="Minagawa J."/>
            <person name="Obokata J."/>
            <person name="Shigenobu S."/>
        </authorList>
    </citation>
    <scope>NUCLEOTIDE SEQUENCE [LARGE SCALE GENOMIC DNA]</scope>
</reference>
<evidence type="ECO:0000259" key="16">
    <source>
        <dbReference type="SMART" id="SM00079"/>
    </source>
</evidence>
<evidence type="ECO:0000256" key="4">
    <source>
        <dbReference type="ARBA" id="ARBA00022989"/>
    </source>
</evidence>
<evidence type="ECO:0000256" key="7">
    <source>
        <dbReference type="ARBA" id="ARBA00023136"/>
    </source>
</evidence>
<dbReference type="AlphaFoldDB" id="A0AAV4HQX6"/>
<dbReference type="SMART" id="SM00079">
    <property type="entry name" value="PBPe"/>
    <property type="match status" value="1"/>
</dbReference>
<feature type="region of interest" description="Disordered" evidence="14">
    <location>
        <begin position="138"/>
        <end position="162"/>
    </location>
</feature>
<dbReference type="SUPFAM" id="SSF53822">
    <property type="entry name" value="Periplasmic binding protein-like I"/>
    <property type="match status" value="1"/>
</dbReference>
<evidence type="ECO:0000256" key="9">
    <source>
        <dbReference type="ARBA" id="ARBA00023180"/>
    </source>
</evidence>
<dbReference type="GO" id="GO:0015276">
    <property type="term" value="F:ligand-gated monoatomic ion channel activity"/>
    <property type="evidence" value="ECO:0007669"/>
    <property type="project" value="InterPro"/>
</dbReference>
<keyword evidence="12" id="KW-0407">Ion channel</keyword>
<evidence type="ECO:0000256" key="14">
    <source>
        <dbReference type="SAM" id="MobiDB-lite"/>
    </source>
</evidence>
<evidence type="ECO:0000256" key="10">
    <source>
        <dbReference type="ARBA" id="ARBA00023257"/>
    </source>
</evidence>
<evidence type="ECO:0000256" key="5">
    <source>
        <dbReference type="ARBA" id="ARBA00023018"/>
    </source>
</evidence>
<keyword evidence="19" id="KW-1185">Reference proteome</keyword>
<dbReference type="SMART" id="SM00918">
    <property type="entry name" value="Lig_chan-Glu_bd"/>
    <property type="match status" value="1"/>
</dbReference>
<feature type="domain" description="Ionotropic glutamate receptor L-glutamate and glycine-binding" evidence="17">
    <location>
        <begin position="249"/>
        <end position="315"/>
    </location>
</feature>
<accession>A0AAV4HQX6</accession>
<dbReference type="InterPro" id="IPR028082">
    <property type="entry name" value="Peripla_BP_I"/>
</dbReference>
<evidence type="ECO:0000256" key="1">
    <source>
        <dbReference type="ARBA" id="ARBA00004141"/>
    </source>
</evidence>
<feature type="transmembrane region" description="Helical" evidence="15">
    <location>
        <begin position="402"/>
        <end position="425"/>
    </location>
</feature>
<feature type="domain" description="Ionotropic glutamate receptor C-terminal" evidence="16">
    <location>
        <begin position="239"/>
        <end position="472"/>
    </location>
</feature>
<keyword evidence="3 15" id="KW-0812">Transmembrane</keyword>
<dbReference type="EMBL" id="BMAT01002133">
    <property type="protein sequence ID" value="GFR99601.1"/>
    <property type="molecule type" value="Genomic_DNA"/>
</dbReference>
<dbReference type="InterPro" id="IPR001320">
    <property type="entry name" value="Iontro_rcpt_C"/>
</dbReference>
<evidence type="ECO:0000256" key="15">
    <source>
        <dbReference type="SAM" id="Phobius"/>
    </source>
</evidence>
<keyword evidence="10" id="KW-0628">Postsynaptic cell membrane</keyword>
<proteinExistence type="predicted"/>
<dbReference type="Gene3D" id="3.40.50.2300">
    <property type="match status" value="2"/>
</dbReference>
<dbReference type="InterPro" id="IPR015683">
    <property type="entry name" value="Ionotropic_Glu_rcpt"/>
</dbReference>
<keyword evidence="9" id="KW-0325">Glycoprotein</keyword>
<dbReference type="Gene3D" id="1.10.287.70">
    <property type="match status" value="2"/>
</dbReference>
<keyword evidence="11" id="KW-1071">Ligand-gated ion channel</keyword>
<dbReference type="InterPro" id="IPR001828">
    <property type="entry name" value="ANF_lig-bd_rcpt"/>
</dbReference>